<dbReference type="EMBL" id="JANPWB010000011">
    <property type="protein sequence ID" value="KAJ1125977.1"/>
    <property type="molecule type" value="Genomic_DNA"/>
</dbReference>
<comment type="caution">
    <text evidence="2">The sequence shown here is derived from an EMBL/GenBank/DDBJ whole genome shotgun (WGS) entry which is preliminary data.</text>
</comment>
<keyword evidence="3" id="KW-1185">Reference proteome</keyword>
<reference evidence="2" key="1">
    <citation type="journal article" date="2022" name="bioRxiv">
        <title>Sequencing and chromosome-scale assembly of the giantPleurodeles waltlgenome.</title>
        <authorList>
            <person name="Brown T."/>
            <person name="Elewa A."/>
            <person name="Iarovenko S."/>
            <person name="Subramanian E."/>
            <person name="Araus A.J."/>
            <person name="Petzold A."/>
            <person name="Susuki M."/>
            <person name="Suzuki K.-i.T."/>
            <person name="Hayashi T."/>
            <person name="Toyoda A."/>
            <person name="Oliveira C."/>
            <person name="Osipova E."/>
            <person name="Leigh N.D."/>
            <person name="Simon A."/>
            <person name="Yun M.H."/>
        </authorList>
    </citation>
    <scope>NUCLEOTIDE SEQUENCE</scope>
    <source>
        <strain evidence="2">20211129_DDA</strain>
        <tissue evidence="2">Liver</tissue>
    </source>
</reference>
<name>A0AAV7PEW6_PLEWA</name>
<dbReference type="AlphaFoldDB" id="A0AAV7PEW6"/>
<feature type="compositionally biased region" description="Basic residues" evidence="1">
    <location>
        <begin position="136"/>
        <end position="148"/>
    </location>
</feature>
<evidence type="ECO:0000256" key="1">
    <source>
        <dbReference type="SAM" id="MobiDB-lite"/>
    </source>
</evidence>
<accession>A0AAV7PEW6</accession>
<feature type="region of interest" description="Disordered" evidence="1">
    <location>
        <begin position="49"/>
        <end position="157"/>
    </location>
</feature>
<evidence type="ECO:0000313" key="2">
    <source>
        <dbReference type="EMBL" id="KAJ1125977.1"/>
    </source>
</evidence>
<sequence>MRPVKRVRKVKFKGARRVPRSKAQAGKEILRVPRSRRATSKKGVWHVRPLAPGNQATKEIQRVTRSGRAKSNLKGLEGSCPHKHQQPRKSFTSREAGAQHQRKGLGMSCPQAPGNQATKEILRVPRSGRATSNLKWLKRSRPHKRQQSRKSCAFPCC</sequence>
<protein>
    <submittedName>
        <fullName evidence="2">Uncharacterized protein</fullName>
    </submittedName>
</protein>
<gene>
    <name evidence="2" type="ORF">NDU88_004390</name>
</gene>
<dbReference type="Proteomes" id="UP001066276">
    <property type="component" value="Chromosome 7"/>
</dbReference>
<proteinExistence type="predicted"/>
<organism evidence="2 3">
    <name type="scientific">Pleurodeles waltl</name>
    <name type="common">Iberian ribbed newt</name>
    <dbReference type="NCBI Taxonomy" id="8319"/>
    <lineage>
        <taxon>Eukaryota</taxon>
        <taxon>Metazoa</taxon>
        <taxon>Chordata</taxon>
        <taxon>Craniata</taxon>
        <taxon>Vertebrata</taxon>
        <taxon>Euteleostomi</taxon>
        <taxon>Amphibia</taxon>
        <taxon>Batrachia</taxon>
        <taxon>Caudata</taxon>
        <taxon>Salamandroidea</taxon>
        <taxon>Salamandridae</taxon>
        <taxon>Pleurodelinae</taxon>
        <taxon>Pleurodeles</taxon>
    </lineage>
</organism>
<evidence type="ECO:0000313" key="3">
    <source>
        <dbReference type="Proteomes" id="UP001066276"/>
    </source>
</evidence>